<dbReference type="InterPro" id="IPR013824">
    <property type="entry name" value="Topo_IA_cen_sub1"/>
</dbReference>
<evidence type="ECO:0000256" key="1">
    <source>
        <dbReference type="ARBA" id="ARBA00000213"/>
    </source>
</evidence>
<dbReference type="CDD" id="cd00186">
    <property type="entry name" value="TOP1Ac"/>
    <property type="match status" value="1"/>
</dbReference>
<evidence type="ECO:0000256" key="3">
    <source>
        <dbReference type="ARBA" id="ARBA00012891"/>
    </source>
</evidence>
<organism evidence="15 16">
    <name type="scientific">Anoxybacillus ayderensis</name>
    <dbReference type="NCBI Taxonomy" id="265546"/>
    <lineage>
        <taxon>Bacteria</taxon>
        <taxon>Bacillati</taxon>
        <taxon>Bacillota</taxon>
        <taxon>Bacilli</taxon>
        <taxon>Bacillales</taxon>
        <taxon>Anoxybacillaceae</taxon>
        <taxon>Anoxybacillus</taxon>
    </lineage>
</organism>
<gene>
    <name evidence="15" type="ORF">JV16_00411</name>
</gene>
<proteinExistence type="inferred from homology"/>
<keyword evidence="8 15" id="KW-0413">Isomerase</keyword>
<dbReference type="InterPro" id="IPR013497">
    <property type="entry name" value="Topo_IA_cen"/>
</dbReference>
<dbReference type="GO" id="GO:0003677">
    <property type="term" value="F:DNA binding"/>
    <property type="evidence" value="ECO:0007669"/>
    <property type="project" value="UniProtKB-KW"/>
</dbReference>
<keyword evidence="4" id="KW-0479">Metal-binding</keyword>
<dbReference type="GO" id="GO:0006310">
    <property type="term" value="P:DNA recombination"/>
    <property type="evidence" value="ECO:0007669"/>
    <property type="project" value="TreeGrafter"/>
</dbReference>
<dbReference type="Gene3D" id="2.70.20.10">
    <property type="entry name" value="Topoisomerase I, domain 3"/>
    <property type="match status" value="1"/>
</dbReference>
<dbReference type="GO" id="GO:0006265">
    <property type="term" value="P:DNA topological change"/>
    <property type="evidence" value="ECO:0007669"/>
    <property type="project" value="InterPro"/>
</dbReference>
<dbReference type="Gene3D" id="3.40.50.140">
    <property type="match status" value="1"/>
</dbReference>
<dbReference type="InterPro" id="IPR006171">
    <property type="entry name" value="TOPRIM_dom"/>
</dbReference>
<keyword evidence="7" id="KW-0238">DNA-binding</keyword>
<evidence type="ECO:0000256" key="2">
    <source>
        <dbReference type="ARBA" id="ARBA00009446"/>
    </source>
</evidence>
<dbReference type="InterPro" id="IPR034144">
    <property type="entry name" value="TOPRIM_TopoIII"/>
</dbReference>
<dbReference type="Gene3D" id="1.10.460.10">
    <property type="entry name" value="Topoisomerase I, domain 2"/>
    <property type="match status" value="1"/>
</dbReference>
<dbReference type="CDD" id="cd03362">
    <property type="entry name" value="TOPRIM_TopoIA_TopoIII"/>
    <property type="match status" value="1"/>
</dbReference>
<dbReference type="Proteomes" id="UP000032047">
    <property type="component" value="Unassembled WGS sequence"/>
</dbReference>
<protein>
    <recommendedName>
        <fullName evidence="3">DNA topoisomerase</fullName>
        <ecNumber evidence="3">5.6.2.1</ecNumber>
    </recommendedName>
    <alternativeName>
        <fullName evidence="12">Omega-protein</fullName>
    </alternativeName>
    <alternativeName>
        <fullName evidence="11">Relaxing enzyme</fullName>
    </alternativeName>
    <alternativeName>
        <fullName evidence="9">Swivelase</fullName>
    </alternativeName>
    <alternativeName>
        <fullName evidence="10">Untwisting enzyme</fullName>
    </alternativeName>
</protein>
<evidence type="ECO:0000256" key="12">
    <source>
        <dbReference type="ARBA" id="ARBA00032877"/>
    </source>
</evidence>
<dbReference type="InterPro" id="IPR003601">
    <property type="entry name" value="Topo_IA_2"/>
</dbReference>
<dbReference type="InterPro" id="IPR023405">
    <property type="entry name" value="Topo_IA_core_domain"/>
</dbReference>
<dbReference type="InterPro" id="IPR023406">
    <property type="entry name" value="Topo_IA_AS"/>
</dbReference>
<dbReference type="PRINTS" id="PR00417">
    <property type="entry name" value="PRTPISMRASEI"/>
</dbReference>
<evidence type="ECO:0000259" key="14">
    <source>
        <dbReference type="PROSITE" id="PS52039"/>
    </source>
</evidence>
<name>A0A0D0H3L5_9BACL</name>
<evidence type="ECO:0000313" key="16">
    <source>
        <dbReference type="Proteomes" id="UP000032047"/>
    </source>
</evidence>
<dbReference type="GO" id="GO:0006281">
    <property type="term" value="P:DNA repair"/>
    <property type="evidence" value="ECO:0007669"/>
    <property type="project" value="TreeGrafter"/>
</dbReference>
<dbReference type="PANTHER" id="PTHR11390:SF21">
    <property type="entry name" value="DNA TOPOISOMERASE 3-ALPHA"/>
    <property type="match status" value="1"/>
</dbReference>
<comment type="caution">
    <text evidence="15">The sequence shown here is derived from an EMBL/GenBank/DDBJ whole genome shotgun (WGS) entry which is preliminary data.</text>
</comment>
<dbReference type="RefSeq" id="WP_021094594.1">
    <property type="nucleotide sequence ID" value="NZ_ANOC01000017.1"/>
</dbReference>
<dbReference type="EC" id="5.6.2.1" evidence="3"/>
<evidence type="ECO:0000256" key="4">
    <source>
        <dbReference type="ARBA" id="ARBA00022723"/>
    </source>
</evidence>
<comment type="catalytic activity">
    <reaction evidence="1">
        <text>ATP-independent breakage of single-stranded DNA, followed by passage and rejoining.</text>
        <dbReference type="EC" id="5.6.2.1"/>
    </reaction>
</comment>
<reference evidence="15 16" key="1">
    <citation type="submission" date="2015-01" db="EMBL/GenBank/DDBJ databases">
        <title>Genome sequence of Anoxybacillus ayderensis strain AB04.</title>
        <authorList>
            <person name="Belduz A.O."/>
            <person name="Canakci S."/>
            <person name="Chan K.-G."/>
            <person name="Kahar U.M."/>
            <person name="Yaakob A.S."/>
            <person name="Chan C.S."/>
            <person name="Goh K.M."/>
        </authorList>
    </citation>
    <scope>NUCLEOTIDE SEQUENCE [LARGE SCALE GENOMIC DNA]</scope>
    <source>
        <strain evidence="15 16">AB04</strain>
    </source>
</reference>
<dbReference type="Pfam" id="PF13342">
    <property type="entry name" value="Toprim_Crpt"/>
    <property type="match status" value="1"/>
</dbReference>
<dbReference type="PROSITE" id="PS50880">
    <property type="entry name" value="TOPRIM"/>
    <property type="match status" value="1"/>
</dbReference>
<keyword evidence="16" id="KW-1185">Reference proteome</keyword>
<dbReference type="Pfam" id="PF01751">
    <property type="entry name" value="Toprim"/>
    <property type="match status" value="1"/>
</dbReference>
<evidence type="ECO:0000256" key="6">
    <source>
        <dbReference type="ARBA" id="ARBA00023029"/>
    </source>
</evidence>
<dbReference type="EMBL" id="JXTG01000001">
    <property type="protein sequence ID" value="KIP22731.1"/>
    <property type="molecule type" value="Genomic_DNA"/>
</dbReference>
<keyword evidence="5" id="KW-0460">Magnesium</keyword>
<dbReference type="InterPro" id="IPR013826">
    <property type="entry name" value="Topo_IA_cen_sub3"/>
</dbReference>
<feature type="domain" description="Toprim" evidence="13">
    <location>
        <begin position="1"/>
        <end position="140"/>
    </location>
</feature>
<dbReference type="NCBIfam" id="TIGR01056">
    <property type="entry name" value="topB"/>
    <property type="match status" value="1"/>
</dbReference>
<dbReference type="SMART" id="SM00436">
    <property type="entry name" value="TOP1Bc"/>
    <property type="match status" value="1"/>
</dbReference>
<dbReference type="InterPro" id="IPR005738">
    <property type="entry name" value="TopoIII"/>
</dbReference>
<evidence type="ECO:0000256" key="11">
    <source>
        <dbReference type="ARBA" id="ARBA00032235"/>
    </source>
</evidence>
<dbReference type="AlphaFoldDB" id="A0A0D0H3L5"/>
<dbReference type="InterPro" id="IPR003602">
    <property type="entry name" value="Topo_IA_DNA-bd_dom"/>
</dbReference>
<feature type="domain" description="Topo IA-type catalytic" evidence="14">
    <location>
        <begin position="157"/>
        <end position="596"/>
    </location>
</feature>
<dbReference type="SMART" id="SM00437">
    <property type="entry name" value="TOP1Ac"/>
    <property type="match status" value="1"/>
</dbReference>
<dbReference type="GO" id="GO:0043597">
    <property type="term" value="C:cytoplasmic replication fork"/>
    <property type="evidence" value="ECO:0007669"/>
    <property type="project" value="TreeGrafter"/>
</dbReference>
<accession>A0A0D0H3L5</accession>
<dbReference type="InterPro" id="IPR025589">
    <property type="entry name" value="Toprim_C_rpt"/>
</dbReference>
<dbReference type="InterPro" id="IPR000380">
    <property type="entry name" value="Topo_IA"/>
</dbReference>
<sequence length="714" mass="82000">MKVIIAEKPDQGKTLASIFQTKKREGYIEILPNELFPTGAYMTWAVGHLFELASPETYEASWKRWTLDTLPIIPDRFQYEMDRKKAKQFSIIKQLLRQPEVTEIIHAGDAGREGELIIRNIIYMSGVKKPIKRLWISSLTPKAIEQGFRQLLDENETRPLYEEAYARTCADWLVGMNASRVYTILLKQKGMNDVFSVGRVQTPTLALIVRREKEIEQFRPEPFWEVVATFDVNGKRYEGKWWHENETRTYDQQLAEKVSAFCRGKQVEIEEVTCERKTFLPPLLFNLSTLQATANKRFRYSPQKTLDILQKLYQKGYVSYPRSDSQYVTKGEAETFPHILKFLAQKKEYASYFPLAHYSILHNKRYVNEKKVTDHYAIIPTEQVPDLEKLSHDERNIYDLIVRRLIAAHCEEAVFDYTTMITLVDGRARFISKGKKQIQAGWRDVLMSQDDDVQLLPNVQRGEKGTVYDVHVKEGKTQPPKRYTEGELITLMKTAGKFLDDEQLEKVLAKTEGLGTEATRASIITTLKERNYIEIKNNQVYATDKGKVLIEAIGPHILASPEMTAKWEQRLSEIGERKASATHFMEQVKKLAAKIVTDAVQMASSWSFEGLDTTSIQRKKKTTIGNHVGTCKLCGGSVIDKGSFYGCVNYTKTKCSFTISKTMLGKSISQTNIKKLLTEGKTNVIKGFKKGERTFNAALIWDEKEKRISFSFEK</sequence>
<dbReference type="PROSITE" id="PS52039">
    <property type="entry name" value="TOPO_IA_2"/>
    <property type="match status" value="1"/>
</dbReference>
<evidence type="ECO:0000256" key="7">
    <source>
        <dbReference type="ARBA" id="ARBA00023125"/>
    </source>
</evidence>
<evidence type="ECO:0000313" key="15">
    <source>
        <dbReference type="EMBL" id="KIP22731.1"/>
    </source>
</evidence>
<dbReference type="InterPro" id="IPR013825">
    <property type="entry name" value="Topo_IA_cen_sub2"/>
</dbReference>
<dbReference type="NCBIfam" id="NF005829">
    <property type="entry name" value="PRK07726.1"/>
    <property type="match status" value="1"/>
</dbReference>
<dbReference type="Pfam" id="PF01131">
    <property type="entry name" value="Topoisom_bac"/>
    <property type="match status" value="1"/>
</dbReference>
<comment type="similarity">
    <text evidence="2">Belongs to the type IA topoisomerase family.</text>
</comment>
<dbReference type="PROSITE" id="PS00396">
    <property type="entry name" value="TOPO_IA_1"/>
    <property type="match status" value="1"/>
</dbReference>
<keyword evidence="6" id="KW-0799">Topoisomerase</keyword>
<dbReference type="PANTHER" id="PTHR11390">
    <property type="entry name" value="PROKARYOTIC DNA TOPOISOMERASE"/>
    <property type="match status" value="1"/>
</dbReference>
<evidence type="ECO:0000259" key="13">
    <source>
        <dbReference type="PROSITE" id="PS50880"/>
    </source>
</evidence>
<evidence type="ECO:0000256" key="8">
    <source>
        <dbReference type="ARBA" id="ARBA00023235"/>
    </source>
</evidence>
<dbReference type="PATRIC" id="fig|265546.4.peg.431"/>
<evidence type="ECO:0000256" key="9">
    <source>
        <dbReference type="ARBA" id="ARBA00030003"/>
    </source>
</evidence>
<dbReference type="GO" id="GO:0003917">
    <property type="term" value="F:DNA topoisomerase type I (single strand cut, ATP-independent) activity"/>
    <property type="evidence" value="ECO:0007669"/>
    <property type="project" value="UniProtKB-EC"/>
</dbReference>
<dbReference type="SMART" id="SM00493">
    <property type="entry name" value="TOPRIM"/>
    <property type="match status" value="1"/>
</dbReference>
<evidence type="ECO:0000256" key="10">
    <source>
        <dbReference type="ARBA" id="ARBA00031985"/>
    </source>
</evidence>
<dbReference type="SUPFAM" id="SSF56712">
    <property type="entry name" value="Prokaryotic type I DNA topoisomerase"/>
    <property type="match status" value="1"/>
</dbReference>
<dbReference type="GO" id="GO:0046872">
    <property type="term" value="F:metal ion binding"/>
    <property type="evidence" value="ECO:0007669"/>
    <property type="project" value="UniProtKB-KW"/>
</dbReference>
<dbReference type="Gene3D" id="1.10.290.10">
    <property type="entry name" value="Topoisomerase I, domain 4"/>
    <property type="match status" value="1"/>
</dbReference>
<evidence type="ECO:0000256" key="5">
    <source>
        <dbReference type="ARBA" id="ARBA00022842"/>
    </source>
</evidence>